<sequence length="185" mass="21936">MNTMANKRFQENEKKIQESFISLLNTYDVNQITVRAICEKAKINRSTFYAHYQDVYDLLDRLEIAMNNKIVAQYKGREIDEIFFISDEFFIPFLDFISKNQIFYKACLQKRKSFPISQGFEALWNIVIKPISLKHGITSEDEMMYYFVFFQAGITMVLKRWVDNGCIETPSEISSYIMNCLSRFR</sequence>
<keyword evidence="1 2" id="KW-0238">DNA-binding</keyword>
<dbReference type="InterPro" id="IPR050624">
    <property type="entry name" value="HTH-type_Tx_Regulator"/>
</dbReference>
<dbReference type="Proteomes" id="UP000627781">
    <property type="component" value="Unassembled WGS sequence"/>
</dbReference>
<proteinExistence type="predicted"/>
<dbReference type="EMBL" id="JACSRA010000011">
    <property type="protein sequence ID" value="MBD7911417.1"/>
    <property type="molecule type" value="Genomic_DNA"/>
</dbReference>
<organism evidence="4 5">
    <name type="scientific">Clostridium cibarium</name>
    <dbReference type="NCBI Taxonomy" id="2762247"/>
    <lineage>
        <taxon>Bacteria</taxon>
        <taxon>Bacillati</taxon>
        <taxon>Bacillota</taxon>
        <taxon>Clostridia</taxon>
        <taxon>Eubacteriales</taxon>
        <taxon>Clostridiaceae</taxon>
        <taxon>Clostridium</taxon>
    </lineage>
</organism>
<name>A0ABR8PTC0_9CLOT</name>
<reference evidence="4 5" key="1">
    <citation type="submission" date="2020-08" db="EMBL/GenBank/DDBJ databases">
        <title>A Genomic Blueprint of the Chicken Gut Microbiome.</title>
        <authorList>
            <person name="Gilroy R."/>
            <person name="Ravi A."/>
            <person name="Getino M."/>
            <person name="Pursley I."/>
            <person name="Horton D.L."/>
            <person name="Alikhan N.-F."/>
            <person name="Baker D."/>
            <person name="Gharbi K."/>
            <person name="Hall N."/>
            <person name="Watson M."/>
            <person name="Adriaenssens E.M."/>
            <person name="Foster-Nyarko E."/>
            <person name="Jarju S."/>
            <person name="Secka A."/>
            <person name="Antonio M."/>
            <person name="Oren A."/>
            <person name="Chaudhuri R."/>
            <person name="La Ragione R.M."/>
            <person name="Hildebrand F."/>
            <person name="Pallen M.J."/>
        </authorList>
    </citation>
    <scope>NUCLEOTIDE SEQUENCE [LARGE SCALE GENOMIC DNA]</scope>
    <source>
        <strain evidence="4 5">Sa3CVN1</strain>
    </source>
</reference>
<dbReference type="SUPFAM" id="SSF46689">
    <property type="entry name" value="Homeodomain-like"/>
    <property type="match status" value="1"/>
</dbReference>
<feature type="domain" description="HTH tetR-type" evidence="3">
    <location>
        <begin position="10"/>
        <end position="70"/>
    </location>
</feature>
<evidence type="ECO:0000256" key="2">
    <source>
        <dbReference type="PROSITE-ProRule" id="PRU00335"/>
    </source>
</evidence>
<gene>
    <name evidence="4" type="ORF">H9661_08620</name>
</gene>
<dbReference type="Pfam" id="PF14278">
    <property type="entry name" value="TetR_C_8"/>
    <property type="match status" value="1"/>
</dbReference>
<dbReference type="PANTHER" id="PTHR43479">
    <property type="entry name" value="ACREF/ENVCD OPERON REPRESSOR-RELATED"/>
    <property type="match status" value="1"/>
</dbReference>
<dbReference type="PANTHER" id="PTHR43479:SF7">
    <property type="entry name" value="TETR-FAMILY TRANSCRIPTIONAL REGULATOR"/>
    <property type="match status" value="1"/>
</dbReference>
<dbReference type="RefSeq" id="WP_143317861.1">
    <property type="nucleotide sequence ID" value="NZ_JACSRA010000011.1"/>
</dbReference>
<keyword evidence="5" id="KW-1185">Reference proteome</keyword>
<evidence type="ECO:0000259" key="3">
    <source>
        <dbReference type="PROSITE" id="PS50977"/>
    </source>
</evidence>
<evidence type="ECO:0000256" key="1">
    <source>
        <dbReference type="ARBA" id="ARBA00023125"/>
    </source>
</evidence>
<accession>A0ABR8PTC0</accession>
<comment type="caution">
    <text evidence="4">The sequence shown here is derived from an EMBL/GenBank/DDBJ whole genome shotgun (WGS) entry which is preliminary data.</text>
</comment>
<protein>
    <submittedName>
        <fullName evidence="4">TetR/AcrR family transcriptional regulator C-terminal domain-containing protein</fullName>
    </submittedName>
</protein>
<evidence type="ECO:0000313" key="5">
    <source>
        <dbReference type="Proteomes" id="UP000627781"/>
    </source>
</evidence>
<dbReference type="PROSITE" id="PS50977">
    <property type="entry name" value="HTH_TETR_2"/>
    <property type="match status" value="1"/>
</dbReference>
<dbReference type="Gene3D" id="1.10.357.10">
    <property type="entry name" value="Tetracycline Repressor, domain 2"/>
    <property type="match status" value="1"/>
</dbReference>
<evidence type="ECO:0000313" key="4">
    <source>
        <dbReference type="EMBL" id="MBD7911417.1"/>
    </source>
</evidence>
<dbReference type="InterPro" id="IPR039532">
    <property type="entry name" value="TetR_C_Firmicutes"/>
</dbReference>
<feature type="DNA-binding region" description="H-T-H motif" evidence="2">
    <location>
        <begin position="33"/>
        <end position="52"/>
    </location>
</feature>
<dbReference type="InterPro" id="IPR009057">
    <property type="entry name" value="Homeodomain-like_sf"/>
</dbReference>
<dbReference type="InterPro" id="IPR001647">
    <property type="entry name" value="HTH_TetR"/>
</dbReference>